<organism evidence="2 3">
    <name type="scientific">Leucocoprinus leucothites</name>
    <dbReference type="NCBI Taxonomy" id="201217"/>
    <lineage>
        <taxon>Eukaryota</taxon>
        <taxon>Fungi</taxon>
        <taxon>Dikarya</taxon>
        <taxon>Basidiomycota</taxon>
        <taxon>Agaricomycotina</taxon>
        <taxon>Agaricomycetes</taxon>
        <taxon>Agaricomycetidae</taxon>
        <taxon>Agaricales</taxon>
        <taxon>Agaricineae</taxon>
        <taxon>Agaricaceae</taxon>
        <taxon>Leucocoprinus</taxon>
    </lineage>
</organism>
<gene>
    <name evidence="2" type="ORF">D9756_008863</name>
</gene>
<reference evidence="2 3" key="1">
    <citation type="journal article" date="2020" name="ISME J.">
        <title>Uncovering the hidden diversity of litter-decomposition mechanisms in mushroom-forming fungi.</title>
        <authorList>
            <person name="Floudas D."/>
            <person name="Bentzer J."/>
            <person name="Ahren D."/>
            <person name="Johansson T."/>
            <person name="Persson P."/>
            <person name="Tunlid A."/>
        </authorList>
    </citation>
    <scope>NUCLEOTIDE SEQUENCE [LARGE SCALE GENOMIC DNA]</scope>
    <source>
        <strain evidence="2 3">CBS 146.42</strain>
    </source>
</reference>
<dbReference type="Pfam" id="PF20236">
    <property type="entry name" value="DUF6593"/>
    <property type="match status" value="1"/>
</dbReference>
<sequence>MRLFLSSPSALNSYYWTEAGHPLYKVETPPVTLGGTRRTFIRRAVETVDGVWIGDEKRELNEELNDSLTSYLQSRSASPSSISTSSYSDTNDGRTFEGHFAHLAHIEYGTFKPSRILYAGQEVHASNLFRSQGWSWYGLSRHKVFRASDGCEYRWVISSQNPKLVSNDSSKTVIARFHCPKSRFIAKPELFGSSLQIYPEGEHIFNDILITFVYLREAEEG</sequence>
<feature type="domain" description="DUF6593" evidence="1">
    <location>
        <begin position="17"/>
        <end position="216"/>
    </location>
</feature>
<dbReference type="InterPro" id="IPR046528">
    <property type="entry name" value="DUF6593"/>
</dbReference>
<comment type="caution">
    <text evidence="2">The sequence shown here is derived from an EMBL/GenBank/DDBJ whole genome shotgun (WGS) entry which is preliminary data.</text>
</comment>
<proteinExistence type="predicted"/>
<protein>
    <recommendedName>
        <fullName evidence="1">DUF6593 domain-containing protein</fullName>
    </recommendedName>
</protein>
<dbReference type="AlphaFoldDB" id="A0A8H5CYL9"/>
<dbReference type="OrthoDB" id="3360976at2759"/>
<dbReference type="EMBL" id="JAACJO010000016">
    <property type="protein sequence ID" value="KAF5349546.1"/>
    <property type="molecule type" value="Genomic_DNA"/>
</dbReference>
<evidence type="ECO:0000259" key="1">
    <source>
        <dbReference type="Pfam" id="PF20236"/>
    </source>
</evidence>
<name>A0A8H5CYL9_9AGAR</name>
<keyword evidence="3" id="KW-1185">Reference proteome</keyword>
<accession>A0A8H5CYL9</accession>
<dbReference type="Proteomes" id="UP000559027">
    <property type="component" value="Unassembled WGS sequence"/>
</dbReference>
<evidence type="ECO:0000313" key="3">
    <source>
        <dbReference type="Proteomes" id="UP000559027"/>
    </source>
</evidence>
<evidence type="ECO:0000313" key="2">
    <source>
        <dbReference type="EMBL" id="KAF5349546.1"/>
    </source>
</evidence>